<feature type="domain" description="Transposase IS4-like" evidence="1">
    <location>
        <begin position="12"/>
        <end position="153"/>
    </location>
</feature>
<dbReference type="Proteomes" id="UP000729701">
    <property type="component" value="Unassembled WGS sequence"/>
</dbReference>
<sequence length="182" mass="20868">MPKKTCQLITDGNNDYAIAVKGNQKNLYRQIQHNTNNSQPTSRYITTERTRNRVTTRSVQVFDDLNGISQEWAGLKSLVKIERIGTRAGKRYHQVAYYISSLVCSAVDFAQGIRGHWTIENCLHWVKDVIFNEDRSMIRKGNAPANRSIILAIPRSGCQGHRPQSITPKRSFFYHLISKIYV</sequence>
<evidence type="ECO:0000313" key="2">
    <source>
        <dbReference type="EMBL" id="MBW4666558.1"/>
    </source>
</evidence>
<dbReference type="NCBIfam" id="NF033564">
    <property type="entry name" value="transpos_ISAs1"/>
    <property type="match status" value="1"/>
</dbReference>
<proteinExistence type="predicted"/>
<reference evidence="2" key="1">
    <citation type="submission" date="2021-05" db="EMBL/GenBank/DDBJ databases">
        <authorList>
            <person name="Pietrasiak N."/>
            <person name="Ward R."/>
            <person name="Stajich J.E."/>
            <person name="Kurbessoian T."/>
        </authorList>
    </citation>
    <scope>NUCLEOTIDE SEQUENCE</scope>
    <source>
        <strain evidence="2">GSE-NOS-MK-12-04C</strain>
    </source>
</reference>
<name>A0A951QJ07_9CYAN</name>
<dbReference type="GO" id="GO:0006313">
    <property type="term" value="P:DNA transposition"/>
    <property type="evidence" value="ECO:0007669"/>
    <property type="project" value="InterPro"/>
</dbReference>
<dbReference type="AlphaFoldDB" id="A0A951QJ07"/>
<dbReference type="Pfam" id="PF01609">
    <property type="entry name" value="DDE_Tnp_1"/>
    <property type="match status" value="1"/>
</dbReference>
<reference evidence="2" key="2">
    <citation type="journal article" date="2022" name="Microbiol. Resour. Announc.">
        <title>Metagenome Sequencing to Explore Phylogenomics of Terrestrial Cyanobacteria.</title>
        <authorList>
            <person name="Ward R.D."/>
            <person name="Stajich J.E."/>
            <person name="Johansen J.R."/>
            <person name="Huntemann M."/>
            <person name="Clum A."/>
            <person name="Foster B."/>
            <person name="Foster B."/>
            <person name="Roux S."/>
            <person name="Palaniappan K."/>
            <person name="Varghese N."/>
            <person name="Mukherjee S."/>
            <person name="Reddy T.B.K."/>
            <person name="Daum C."/>
            <person name="Copeland A."/>
            <person name="Chen I.A."/>
            <person name="Ivanova N.N."/>
            <person name="Kyrpides N.C."/>
            <person name="Shapiro N."/>
            <person name="Eloe-Fadrosh E.A."/>
            <person name="Pietrasiak N."/>
        </authorList>
    </citation>
    <scope>NUCLEOTIDE SEQUENCE</scope>
    <source>
        <strain evidence="2">GSE-NOS-MK-12-04C</strain>
    </source>
</reference>
<dbReference type="InterPro" id="IPR047647">
    <property type="entry name" value="ISAs1_transpos"/>
</dbReference>
<dbReference type="GO" id="GO:0004803">
    <property type="term" value="F:transposase activity"/>
    <property type="evidence" value="ECO:0007669"/>
    <property type="project" value="InterPro"/>
</dbReference>
<dbReference type="PANTHER" id="PTHR30298:SF0">
    <property type="entry name" value="PROTEIN YBFL-RELATED"/>
    <property type="match status" value="1"/>
</dbReference>
<protein>
    <submittedName>
        <fullName evidence="2">ISAs1 family transposase</fullName>
    </submittedName>
</protein>
<dbReference type="InterPro" id="IPR051698">
    <property type="entry name" value="Transposase_11-like"/>
</dbReference>
<dbReference type="InterPro" id="IPR002559">
    <property type="entry name" value="Transposase_11"/>
</dbReference>
<comment type="caution">
    <text evidence="2">The sequence shown here is derived from an EMBL/GenBank/DDBJ whole genome shotgun (WGS) entry which is preliminary data.</text>
</comment>
<organism evidence="2 3">
    <name type="scientific">Cyanomargarita calcarea GSE-NOS-MK-12-04C</name>
    <dbReference type="NCBI Taxonomy" id="2839659"/>
    <lineage>
        <taxon>Bacteria</taxon>
        <taxon>Bacillati</taxon>
        <taxon>Cyanobacteriota</taxon>
        <taxon>Cyanophyceae</taxon>
        <taxon>Nostocales</taxon>
        <taxon>Cyanomargaritaceae</taxon>
        <taxon>Cyanomargarita</taxon>
    </lineage>
</organism>
<gene>
    <name evidence="2" type="ORF">KME60_03720</name>
</gene>
<dbReference type="PANTHER" id="PTHR30298">
    <property type="entry name" value="H REPEAT-ASSOCIATED PREDICTED TRANSPOSASE"/>
    <property type="match status" value="1"/>
</dbReference>
<evidence type="ECO:0000313" key="3">
    <source>
        <dbReference type="Proteomes" id="UP000729701"/>
    </source>
</evidence>
<evidence type="ECO:0000259" key="1">
    <source>
        <dbReference type="Pfam" id="PF01609"/>
    </source>
</evidence>
<accession>A0A951QJ07</accession>
<dbReference type="GO" id="GO:0003677">
    <property type="term" value="F:DNA binding"/>
    <property type="evidence" value="ECO:0007669"/>
    <property type="project" value="InterPro"/>
</dbReference>
<dbReference type="EMBL" id="JAHHGZ010000003">
    <property type="protein sequence ID" value="MBW4666558.1"/>
    <property type="molecule type" value="Genomic_DNA"/>
</dbReference>